<accession>A0A168N929</accession>
<sequence length="170" mass="18752">MFCVRQESKHDHDRTGEIIAAAFKQQDESSLVTRLRENKSVWVPDLSLVATRNQTDVAIGFILFTISKIGNHSSLVLAPLAVDPVYQASGVGKALIKEGIRKATELGFRSVNVLGHKDYYSKFGFEPASKYNITCPFDLPDPDVFQIMALVENGLDGVSGKIEYAGEFVE</sequence>
<proteinExistence type="predicted"/>
<dbReference type="OrthoDB" id="202470at2759"/>
<dbReference type="EMBL" id="AMYB01000002">
    <property type="protein sequence ID" value="OAD05967.1"/>
    <property type="molecule type" value="Genomic_DNA"/>
</dbReference>
<dbReference type="CDD" id="cd04301">
    <property type="entry name" value="NAT_SF"/>
    <property type="match status" value="1"/>
</dbReference>
<dbReference type="Pfam" id="PF13508">
    <property type="entry name" value="Acetyltransf_7"/>
    <property type="match status" value="1"/>
</dbReference>
<dbReference type="InterPro" id="IPR016181">
    <property type="entry name" value="Acyl_CoA_acyltransferase"/>
</dbReference>
<evidence type="ECO:0000259" key="1">
    <source>
        <dbReference type="PROSITE" id="PS51186"/>
    </source>
</evidence>
<keyword evidence="3" id="KW-1185">Reference proteome</keyword>
<dbReference type="Proteomes" id="UP000077051">
    <property type="component" value="Unassembled WGS sequence"/>
</dbReference>
<evidence type="ECO:0000313" key="3">
    <source>
        <dbReference type="Proteomes" id="UP000077051"/>
    </source>
</evidence>
<dbReference type="PROSITE" id="PS51186">
    <property type="entry name" value="GNAT"/>
    <property type="match status" value="1"/>
</dbReference>
<gene>
    <name evidence="2" type="ORF">MUCCIDRAFT_78968</name>
</gene>
<protein>
    <recommendedName>
        <fullName evidence="1">N-acetyltransferase domain-containing protein</fullName>
    </recommendedName>
</protein>
<organism evidence="2 3">
    <name type="scientific">Mucor lusitanicus CBS 277.49</name>
    <dbReference type="NCBI Taxonomy" id="747725"/>
    <lineage>
        <taxon>Eukaryota</taxon>
        <taxon>Fungi</taxon>
        <taxon>Fungi incertae sedis</taxon>
        <taxon>Mucoromycota</taxon>
        <taxon>Mucoromycotina</taxon>
        <taxon>Mucoromycetes</taxon>
        <taxon>Mucorales</taxon>
        <taxon>Mucorineae</taxon>
        <taxon>Mucoraceae</taxon>
        <taxon>Mucor</taxon>
    </lineage>
</organism>
<comment type="caution">
    <text evidence="2">The sequence shown here is derived from an EMBL/GenBank/DDBJ whole genome shotgun (WGS) entry which is preliminary data.</text>
</comment>
<dbReference type="Gene3D" id="3.40.630.30">
    <property type="match status" value="1"/>
</dbReference>
<dbReference type="VEuPathDB" id="FungiDB:MUCCIDRAFT_78968"/>
<name>A0A168N929_MUCCL</name>
<dbReference type="AlphaFoldDB" id="A0A168N929"/>
<feature type="domain" description="N-acetyltransferase" evidence="1">
    <location>
        <begin position="2"/>
        <end position="142"/>
    </location>
</feature>
<dbReference type="GO" id="GO:0016747">
    <property type="term" value="F:acyltransferase activity, transferring groups other than amino-acyl groups"/>
    <property type="evidence" value="ECO:0007669"/>
    <property type="project" value="InterPro"/>
</dbReference>
<dbReference type="SUPFAM" id="SSF55729">
    <property type="entry name" value="Acyl-CoA N-acyltransferases (Nat)"/>
    <property type="match status" value="1"/>
</dbReference>
<dbReference type="InterPro" id="IPR000182">
    <property type="entry name" value="GNAT_dom"/>
</dbReference>
<reference evidence="2 3" key="1">
    <citation type="submission" date="2015-06" db="EMBL/GenBank/DDBJ databases">
        <title>Expansion of signal transduction pathways in fungi by whole-genome duplication.</title>
        <authorList>
            <consortium name="DOE Joint Genome Institute"/>
            <person name="Corrochano L.M."/>
            <person name="Kuo A."/>
            <person name="Marcet-Houben M."/>
            <person name="Polaino S."/>
            <person name="Salamov A."/>
            <person name="Villalobos J.M."/>
            <person name="Alvarez M.I."/>
            <person name="Avalos J."/>
            <person name="Benito E.P."/>
            <person name="Benoit I."/>
            <person name="Burger G."/>
            <person name="Camino L.P."/>
            <person name="Canovas D."/>
            <person name="Cerda-Olmedo E."/>
            <person name="Cheng J.-F."/>
            <person name="Dominguez A."/>
            <person name="Elias M."/>
            <person name="Eslava A.P."/>
            <person name="Glaser F."/>
            <person name="Grimwood J."/>
            <person name="Gutierrez G."/>
            <person name="Heitman J."/>
            <person name="Henrissat B."/>
            <person name="Iturriaga E.A."/>
            <person name="Lang B.F."/>
            <person name="Lavin J.L."/>
            <person name="Lee S."/>
            <person name="Li W."/>
            <person name="Lindquist E."/>
            <person name="Lopez-Garcia S."/>
            <person name="Luque E.M."/>
            <person name="Marcos A.T."/>
            <person name="Martin J."/>
            <person name="Mccluskey K."/>
            <person name="Medina H.R."/>
            <person name="Miralles-Duran A."/>
            <person name="Miyazaki A."/>
            <person name="Munoz-Torres E."/>
            <person name="Oguiza J.A."/>
            <person name="Ohm R."/>
            <person name="Olmedo M."/>
            <person name="Orejas M."/>
            <person name="Ortiz-Castellanos L."/>
            <person name="Pisabarro A.G."/>
            <person name="Rodriguez-Romero J."/>
            <person name="Ruiz-Herrera J."/>
            <person name="Ruiz-Vazquez R."/>
            <person name="Sanz C."/>
            <person name="Schackwitz W."/>
            <person name="Schmutz J."/>
            <person name="Shahriari M."/>
            <person name="Shelest E."/>
            <person name="Silva-Franco F."/>
            <person name="Soanes D."/>
            <person name="Syed K."/>
            <person name="Tagua V.G."/>
            <person name="Talbot N.J."/>
            <person name="Thon M."/>
            <person name="De Vries R.P."/>
            <person name="Wiebenga A."/>
            <person name="Yadav J.S."/>
            <person name="Braun E.L."/>
            <person name="Baker S."/>
            <person name="Garre V."/>
            <person name="Horwitz B."/>
            <person name="Torres-Martinez S."/>
            <person name="Idnurm A."/>
            <person name="Herrera-Estrella A."/>
            <person name="Gabaldon T."/>
            <person name="Grigoriev I.V."/>
        </authorList>
    </citation>
    <scope>NUCLEOTIDE SEQUENCE [LARGE SCALE GENOMIC DNA]</scope>
    <source>
        <strain evidence="2 3">CBS 277.49</strain>
    </source>
</reference>
<evidence type="ECO:0000313" key="2">
    <source>
        <dbReference type="EMBL" id="OAD05967.1"/>
    </source>
</evidence>